<gene>
    <name evidence="4" type="ORF">PAT3040_06246</name>
</gene>
<comment type="similarity">
    <text evidence="1">Belongs to the DinB family.</text>
</comment>
<dbReference type="Pfam" id="PF05163">
    <property type="entry name" value="DinB"/>
    <property type="match status" value="1"/>
</dbReference>
<dbReference type="InterPro" id="IPR007837">
    <property type="entry name" value="DinB"/>
</dbReference>
<keyword evidence="2 3" id="KW-0479">Metal-binding</keyword>
<organism evidence="4 5">
    <name type="scientific">Paenibacillus agaridevorans</name>
    <dbReference type="NCBI Taxonomy" id="171404"/>
    <lineage>
        <taxon>Bacteria</taxon>
        <taxon>Bacillati</taxon>
        <taxon>Bacillota</taxon>
        <taxon>Bacilli</taxon>
        <taxon>Bacillales</taxon>
        <taxon>Paenibacillaceae</taxon>
        <taxon>Paenibacillus</taxon>
    </lineage>
</organism>
<dbReference type="Proteomes" id="UP000245202">
    <property type="component" value="Unassembled WGS sequence"/>
</dbReference>
<name>A0A2R5F0I2_9BACL</name>
<dbReference type="AlphaFoldDB" id="A0A2R5F0I2"/>
<evidence type="ECO:0000256" key="1">
    <source>
        <dbReference type="ARBA" id="ARBA00008635"/>
    </source>
</evidence>
<feature type="binding site" evidence="3">
    <location>
        <position position="48"/>
    </location>
    <ligand>
        <name>a divalent metal cation</name>
        <dbReference type="ChEBI" id="CHEBI:60240"/>
    </ligand>
</feature>
<dbReference type="RefSeq" id="WP_108995723.1">
    <property type="nucleotide sequence ID" value="NZ_BDQX01000398.1"/>
</dbReference>
<sequence>MSNHPIEMFNYHTWATATILGRLKELPSSVLHQEVNSSFPTIAHALSHMYAIDAVWYKVLTGTNMREAMGSYAALNDELLDSVEAYADRFAKLGDQFKAWMKSQSDLEQSIMLDNPFATVRETKLSEILLQAANHGTYHRGNITTMIRQLGFASTMNDYSLYWYVKEASK</sequence>
<dbReference type="PANTHER" id="PTHR37302:SF1">
    <property type="entry name" value="PROTEIN DINB"/>
    <property type="match status" value="1"/>
</dbReference>
<proteinExistence type="inferred from homology"/>
<dbReference type="InterPro" id="IPR034660">
    <property type="entry name" value="DinB/YfiT-like"/>
</dbReference>
<dbReference type="Gene3D" id="1.20.120.450">
    <property type="entry name" value="dinb family like domain"/>
    <property type="match status" value="1"/>
</dbReference>
<keyword evidence="5" id="KW-1185">Reference proteome</keyword>
<comment type="caution">
    <text evidence="4">The sequence shown here is derived from an EMBL/GenBank/DDBJ whole genome shotgun (WGS) entry which is preliminary data.</text>
</comment>
<evidence type="ECO:0000313" key="4">
    <source>
        <dbReference type="EMBL" id="GBG11429.1"/>
    </source>
</evidence>
<feature type="binding site" evidence="3">
    <location>
        <position position="135"/>
    </location>
    <ligand>
        <name>a divalent metal cation</name>
        <dbReference type="ChEBI" id="CHEBI:60240"/>
    </ligand>
</feature>
<feature type="binding site" evidence="3">
    <location>
        <position position="139"/>
    </location>
    <ligand>
        <name>a divalent metal cation</name>
        <dbReference type="ChEBI" id="CHEBI:60240"/>
    </ligand>
</feature>
<evidence type="ECO:0000313" key="5">
    <source>
        <dbReference type="Proteomes" id="UP000245202"/>
    </source>
</evidence>
<evidence type="ECO:0000256" key="3">
    <source>
        <dbReference type="PIRSR" id="PIRSR607837-1"/>
    </source>
</evidence>
<dbReference type="EMBL" id="BDQX01000398">
    <property type="protein sequence ID" value="GBG11429.1"/>
    <property type="molecule type" value="Genomic_DNA"/>
</dbReference>
<evidence type="ECO:0000256" key="2">
    <source>
        <dbReference type="ARBA" id="ARBA00022723"/>
    </source>
</evidence>
<reference evidence="4 5" key="1">
    <citation type="submission" date="2017-08" db="EMBL/GenBank/DDBJ databases">
        <title>Substantial Increase in Enzyme Production by Combined Drug-Resistance Mutations in Paenibacillus agaridevorans.</title>
        <authorList>
            <person name="Tanaka Y."/>
            <person name="Funane K."/>
            <person name="Hosaka T."/>
            <person name="Shiwa Y."/>
            <person name="Fujita N."/>
            <person name="Miyazaki T."/>
            <person name="Yoshikawa H."/>
            <person name="Murakami K."/>
            <person name="Kasahara K."/>
            <person name="Inaoka T."/>
            <person name="Hiraga Y."/>
            <person name="Ochi K."/>
        </authorList>
    </citation>
    <scope>NUCLEOTIDE SEQUENCE [LARGE SCALE GENOMIC DNA]</scope>
    <source>
        <strain evidence="4 5">T-3040</strain>
    </source>
</reference>
<accession>A0A2R5F0I2</accession>
<protein>
    <submittedName>
        <fullName evidence="4">Damage-inducible protein DinB</fullName>
    </submittedName>
</protein>
<dbReference type="GO" id="GO:0046872">
    <property type="term" value="F:metal ion binding"/>
    <property type="evidence" value="ECO:0007669"/>
    <property type="project" value="UniProtKB-KW"/>
</dbReference>
<dbReference type="PANTHER" id="PTHR37302">
    <property type="entry name" value="SLR1116 PROTEIN"/>
    <property type="match status" value="1"/>
</dbReference>
<dbReference type="SUPFAM" id="SSF109854">
    <property type="entry name" value="DinB/YfiT-like putative metalloenzymes"/>
    <property type="match status" value="1"/>
</dbReference>